<dbReference type="InterPro" id="IPR004610">
    <property type="entry name" value="RecJ"/>
</dbReference>
<feature type="domain" description="DHHA1" evidence="8">
    <location>
        <begin position="355"/>
        <end position="447"/>
    </location>
</feature>
<feature type="domain" description="RecJ OB" evidence="9">
    <location>
        <begin position="462"/>
        <end position="585"/>
    </location>
</feature>
<dbReference type="STRING" id="394958.BGI42_03725"/>
<gene>
    <name evidence="10" type="primary">recJ</name>
    <name evidence="10" type="ORF">BGI42_03725</name>
</gene>
<comment type="similarity">
    <text evidence="1">Belongs to the RecJ family.</text>
</comment>
<dbReference type="SUPFAM" id="SSF64182">
    <property type="entry name" value="DHH phosphoesterases"/>
    <property type="match status" value="1"/>
</dbReference>
<dbReference type="NCBIfam" id="TIGR00644">
    <property type="entry name" value="recJ"/>
    <property type="match status" value="1"/>
</dbReference>
<dbReference type="InterPro" id="IPR041122">
    <property type="entry name" value="RecJ_OB"/>
</dbReference>
<evidence type="ECO:0000259" key="8">
    <source>
        <dbReference type="Pfam" id="PF02272"/>
    </source>
</evidence>
<accession>A0A1D7XHQ1</accession>
<keyword evidence="4" id="KW-0378">Hydrolase</keyword>
<dbReference type="OrthoDB" id="9809852at2"/>
<dbReference type="GO" id="GO:0008409">
    <property type="term" value="F:5'-3' exonuclease activity"/>
    <property type="evidence" value="ECO:0007669"/>
    <property type="project" value="InterPro"/>
</dbReference>
<feature type="domain" description="DDH" evidence="7">
    <location>
        <begin position="78"/>
        <end position="238"/>
    </location>
</feature>
<dbReference type="PANTHER" id="PTHR30255">
    <property type="entry name" value="SINGLE-STRANDED-DNA-SPECIFIC EXONUCLEASE RECJ"/>
    <property type="match status" value="1"/>
</dbReference>
<dbReference type="EMBL" id="CP017253">
    <property type="protein sequence ID" value="AOR22875.1"/>
    <property type="molecule type" value="Genomic_DNA"/>
</dbReference>
<keyword evidence="3" id="KW-0540">Nuclease</keyword>
<evidence type="ECO:0000256" key="3">
    <source>
        <dbReference type="ARBA" id="ARBA00022722"/>
    </source>
</evidence>
<dbReference type="Pfam" id="PF02272">
    <property type="entry name" value="DHHA1"/>
    <property type="match status" value="1"/>
</dbReference>
<dbReference type="InterPro" id="IPR003156">
    <property type="entry name" value="DHHA1_dom"/>
</dbReference>
<evidence type="ECO:0000256" key="5">
    <source>
        <dbReference type="ARBA" id="ARBA00022839"/>
    </source>
</evidence>
<protein>
    <recommendedName>
        <fullName evidence="2">Single-stranded-DNA-specific exonuclease RecJ</fullName>
    </recommendedName>
</protein>
<dbReference type="GO" id="GO:0006310">
    <property type="term" value="P:DNA recombination"/>
    <property type="evidence" value="ECO:0007669"/>
    <property type="project" value="InterPro"/>
</dbReference>
<name>A0A1D7XHQ1_9CLOT</name>
<dbReference type="InterPro" id="IPR001667">
    <property type="entry name" value="DDH_dom"/>
</dbReference>
<feature type="coiled-coil region" evidence="6">
    <location>
        <begin position="312"/>
        <end position="339"/>
    </location>
</feature>
<evidence type="ECO:0000259" key="9">
    <source>
        <dbReference type="Pfam" id="PF17768"/>
    </source>
</evidence>
<dbReference type="Gene3D" id="3.10.310.30">
    <property type="match status" value="1"/>
</dbReference>
<dbReference type="Pfam" id="PF17768">
    <property type="entry name" value="RecJ_OB"/>
    <property type="match status" value="1"/>
</dbReference>
<dbReference type="InterPro" id="IPR038763">
    <property type="entry name" value="DHH_sf"/>
</dbReference>
<evidence type="ECO:0000256" key="2">
    <source>
        <dbReference type="ARBA" id="ARBA00019841"/>
    </source>
</evidence>
<dbReference type="InterPro" id="IPR051673">
    <property type="entry name" value="SSDNA_exonuclease_RecJ"/>
</dbReference>
<evidence type="ECO:0000256" key="4">
    <source>
        <dbReference type="ARBA" id="ARBA00022801"/>
    </source>
</evidence>
<evidence type="ECO:0000256" key="1">
    <source>
        <dbReference type="ARBA" id="ARBA00005915"/>
    </source>
</evidence>
<dbReference type="PANTHER" id="PTHR30255:SF2">
    <property type="entry name" value="SINGLE-STRANDED-DNA-SPECIFIC EXONUCLEASE RECJ"/>
    <property type="match status" value="1"/>
</dbReference>
<keyword evidence="6" id="KW-0175">Coiled coil</keyword>
<dbReference type="GO" id="GO:0003676">
    <property type="term" value="F:nucleic acid binding"/>
    <property type="evidence" value="ECO:0007669"/>
    <property type="project" value="InterPro"/>
</dbReference>
<organism evidence="10 11">
    <name type="scientific">Clostridium taeniosporum</name>
    <dbReference type="NCBI Taxonomy" id="394958"/>
    <lineage>
        <taxon>Bacteria</taxon>
        <taxon>Bacillati</taxon>
        <taxon>Bacillota</taxon>
        <taxon>Clostridia</taxon>
        <taxon>Eubacteriales</taxon>
        <taxon>Clostridiaceae</taxon>
        <taxon>Clostridium</taxon>
    </lineage>
</organism>
<keyword evidence="11" id="KW-1185">Reference proteome</keyword>
<evidence type="ECO:0000313" key="11">
    <source>
        <dbReference type="Proteomes" id="UP000094652"/>
    </source>
</evidence>
<dbReference type="Gene3D" id="3.90.1640.30">
    <property type="match status" value="1"/>
</dbReference>
<dbReference type="AlphaFoldDB" id="A0A1D7XHQ1"/>
<dbReference type="Proteomes" id="UP000094652">
    <property type="component" value="Chromosome"/>
</dbReference>
<evidence type="ECO:0000259" key="7">
    <source>
        <dbReference type="Pfam" id="PF01368"/>
    </source>
</evidence>
<reference evidence="11" key="1">
    <citation type="submission" date="2016-09" db="EMBL/GenBank/DDBJ databases">
        <title>Genomics of Clostridium taeniosporum, an organism which forms endospores with ribbon-like appendages.</title>
        <authorList>
            <person name="Walker J.R."/>
        </authorList>
    </citation>
    <scope>NUCLEOTIDE SEQUENCE [LARGE SCALE GENOMIC DNA]</scope>
    <source>
        <strain evidence="11">1/k</strain>
    </source>
</reference>
<dbReference type="Pfam" id="PF01368">
    <property type="entry name" value="DHH"/>
    <property type="match status" value="1"/>
</dbReference>
<dbReference type="GO" id="GO:0006281">
    <property type="term" value="P:DNA repair"/>
    <property type="evidence" value="ECO:0007669"/>
    <property type="project" value="InterPro"/>
</dbReference>
<evidence type="ECO:0000256" key="6">
    <source>
        <dbReference type="SAM" id="Coils"/>
    </source>
</evidence>
<evidence type="ECO:0000313" key="10">
    <source>
        <dbReference type="EMBL" id="AOR22875.1"/>
    </source>
</evidence>
<sequence>MKERWFIKNIKADYKNIAKKYGISELISKLMINRNIINDDIIRNYINPNYENLYDPYEMKDMKKAINILKEKIEYKKRIRIIGDYDVDGVISVYILYIALKRCGANVDYEIPDRIKDGYGINEKIILEAKNDGIDTLLTCDNGISAIEQIKYAKELGMTVIVTDHHDIPFVEEENQTRKFISSEADAIINPKQIECEYKFDKICGAGVAFKLIEVLYEEMAVSKESLYKLIEFVAIATVCDVVDLIDENRIFVKNGLKMINSTKNLGLQALIKETKIDGKEISTYHLGFVIGPCINASGRLDSAKKGLRLLLSEDEDEALTLAKELVELNDERKSMTNEGVEKAIEIIENSNMTNDKVFVIYIPEIHESLAGIIAGRVREKYNVPTIILTRAENGVKGSGRSIEEYNMFEELLKCKELLNKFGGHPMAAGLSLDEKNIDLFREQLNKNTTLTIEDLIPKITIDSALSLENINYDIINDLEILEPFGKGNSKPLFGAKNINAIKAMILGQNRNVLKIKLKTSNGRFMDAIYFGDAQEFEQYMIKKYSYGELQKLYNGEFNCINLDLIFYPNINEYNGNISIQLVIQNYR</sequence>
<keyword evidence="5 10" id="KW-0269">Exonuclease</keyword>
<proteinExistence type="inferred from homology"/>
<dbReference type="RefSeq" id="WP_069679033.1">
    <property type="nucleotide sequence ID" value="NZ_CP017253.2"/>
</dbReference>
<dbReference type="KEGG" id="ctae:BGI42_03725"/>